<reference evidence="4" key="1">
    <citation type="journal article" date="2019" name="Int. J. Syst. Evol. Microbiol.">
        <title>The Global Catalogue of Microorganisms (GCM) 10K type strain sequencing project: providing services to taxonomists for standard genome sequencing and annotation.</title>
        <authorList>
            <consortium name="The Broad Institute Genomics Platform"/>
            <consortium name="The Broad Institute Genome Sequencing Center for Infectious Disease"/>
            <person name="Wu L."/>
            <person name="Ma J."/>
        </authorList>
    </citation>
    <scope>NUCLEOTIDE SEQUENCE [LARGE SCALE GENOMIC DNA]</scope>
    <source>
        <strain evidence="4">KCTC 52094</strain>
    </source>
</reference>
<name>A0ABV7G4C3_9PROT</name>
<dbReference type="InterPro" id="IPR008928">
    <property type="entry name" value="6-hairpin_glycosidase_sf"/>
</dbReference>
<evidence type="ECO:0000256" key="1">
    <source>
        <dbReference type="SAM" id="MobiDB-lite"/>
    </source>
</evidence>
<dbReference type="EMBL" id="JBHRTN010000012">
    <property type="protein sequence ID" value="MFC3126040.1"/>
    <property type="molecule type" value="Genomic_DNA"/>
</dbReference>
<dbReference type="Gene3D" id="1.50.10.10">
    <property type="match status" value="1"/>
</dbReference>
<dbReference type="SUPFAM" id="SSF48208">
    <property type="entry name" value="Six-hairpin glycosidases"/>
    <property type="match status" value="1"/>
</dbReference>
<organism evidence="3 4">
    <name type="scientific">Teichococcus globiformis</name>
    <dbReference type="NCBI Taxonomy" id="2307229"/>
    <lineage>
        <taxon>Bacteria</taxon>
        <taxon>Pseudomonadati</taxon>
        <taxon>Pseudomonadota</taxon>
        <taxon>Alphaproteobacteria</taxon>
        <taxon>Acetobacterales</taxon>
        <taxon>Roseomonadaceae</taxon>
        <taxon>Roseomonas</taxon>
    </lineage>
</organism>
<feature type="region of interest" description="Disordered" evidence="1">
    <location>
        <begin position="102"/>
        <end position="141"/>
    </location>
</feature>
<dbReference type="Proteomes" id="UP001595593">
    <property type="component" value="Unassembled WGS sequence"/>
</dbReference>
<feature type="domain" description="Glycoside hydrolase family 65 central catalytic" evidence="2">
    <location>
        <begin position="4"/>
        <end position="126"/>
    </location>
</feature>
<proteinExistence type="predicted"/>
<gene>
    <name evidence="3" type="ORF">ACFOD4_13305</name>
</gene>
<accession>A0ABV7G4C3</accession>
<evidence type="ECO:0000259" key="2">
    <source>
        <dbReference type="Pfam" id="PF03632"/>
    </source>
</evidence>
<dbReference type="Pfam" id="PF03632">
    <property type="entry name" value="Glyco_hydro_65m"/>
    <property type="match status" value="1"/>
</dbReference>
<dbReference type="InterPro" id="IPR005195">
    <property type="entry name" value="Glyco_hydro_65_M"/>
</dbReference>
<feature type="compositionally biased region" description="Basic and acidic residues" evidence="1">
    <location>
        <begin position="103"/>
        <end position="131"/>
    </location>
</feature>
<comment type="caution">
    <text evidence="3">The sequence shown here is derived from an EMBL/GenBank/DDBJ whole genome shotgun (WGS) entry which is preliminary data.</text>
</comment>
<evidence type="ECO:0000313" key="4">
    <source>
        <dbReference type="Proteomes" id="UP001595593"/>
    </source>
</evidence>
<sequence>MCRALSLRQAEVAHWQHVARGLRLAFANEGTLLPFEGFDRLRPLDLQAMAEKHAGQRLDWVLECQGEGTNGYQVLKQADTMMLPFLLPRRELSEALAAMGHAMTEEQGRRTAEHDLTRTTHDSSMKPEHDPSGASSVAEEPHLGTYGDPLTCCSTTTLGCWWSRAG</sequence>
<keyword evidence="4" id="KW-1185">Reference proteome</keyword>
<dbReference type="InterPro" id="IPR012341">
    <property type="entry name" value="6hp_glycosidase-like_sf"/>
</dbReference>
<protein>
    <recommendedName>
        <fullName evidence="2">Glycoside hydrolase family 65 central catalytic domain-containing protein</fullName>
    </recommendedName>
</protein>
<dbReference type="RefSeq" id="WP_379597128.1">
    <property type="nucleotide sequence ID" value="NZ_JBHRTN010000012.1"/>
</dbReference>
<evidence type="ECO:0000313" key="3">
    <source>
        <dbReference type="EMBL" id="MFC3126040.1"/>
    </source>
</evidence>